<dbReference type="GO" id="GO:0008270">
    <property type="term" value="F:zinc ion binding"/>
    <property type="evidence" value="ECO:0007669"/>
    <property type="project" value="UniProtKB-KW"/>
</dbReference>
<sequence>MAFDHAAVAHVTTIIELITMLIALCFAKLPTWWINSTLRLLLSDEPVLQELLDSAGLVFAPSLLEAVQFTAPPTLDWFKSLPTRAHKRWGVYVIVLEKQGSRPRIYVGSGTGADKGVSNRIANYDNRTTFPHYVEKAFNEGFNVTNKGLLLWAPIPRPGSVPKLRLLFLKMECAFAFVFWSMRRTPKMLEQAPELCPWPLDALQYDGVCSHAAMSEKGIGDIGLSEAQLEAIAVEAKERKAAAYKAYRQTAERKAKVASEITEAKAIAAKLTAQEPVKAPKGTPHYRARKRKTQAENAKRNPDQAKASMNAANNTYKAKALREKKYHDPICDKAFPTKQKLARHMISDIHTEE</sequence>
<evidence type="ECO:0000259" key="4">
    <source>
        <dbReference type="PROSITE" id="PS50157"/>
    </source>
</evidence>
<protein>
    <recommendedName>
        <fullName evidence="4">C2H2-type domain-containing protein</fullName>
    </recommendedName>
</protein>
<dbReference type="GeneID" id="71992743"/>
<dbReference type="RefSeq" id="XP_047767713.1">
    <property type="nucleotide sequence ID" value="XM_047912013.1"/>
</dbReference>
<dbReference type="OrthoDB" id="3945684at2759"/>
<dbReference type="InterPro" id="IPR013087">
    <property type="entry name" value="Znf_C2H2_type"/>
</dbReference>
<proteinExistence type="predicted"/>
<evidence type="ECO:0000313" key="6">
    <source>
        <dbReference type="Proteomes" id="UP000756132"/>
    </source>
</evidence>
<keyword evidence="3" id="KW-0472">Membrane</keyword>
<keyword evidence="3" id="KW-1133">Transmembrane helix</keyword>
<evidence type="ECO:0000256" key="2">
    <source>
        <dbReference type="SAM" id="MobiDB-lite"/>
    </source>
</evidence>
<feature type="transmembrane region" description="Helical" evidence="3">
    <location>
        <begin position="6"/>
        <end position="29"/>
    </location>
</feature>
<name>A0A9Q8PJ29_PASFU</name>
<reference evidence="5" key="2">
    <citation type="journal article" date="2022" name="Microb. Genom.">
        <title>A chromosome-scale genome assembly of the tomato pathogen Cladosporium fulvum reveals a compartmentalized genome architecture and the presence of a dispensable chromosome.</title>
        <authorList>
            <person name="Zaccaron A.Z."/>
            <person name="Chen L.H."/>
            <person name="Samaras A."/>
            <person name="Stergiopoulos I."/>
        </authorList>
    </citation>
    <scope>NUCLEOTIDE SEQUENCE</scope>
    <source>
        <strain evidence="5">Race5_Kim</strain>
    </source>
</reference>
<evidence type="ECO:0000256" key="3">
    <source>
        <dbReference type="SAM" id="Phobius"/>
    </source>
</evidence>
<dbReference type="Proteomes" id="UP000756132">
    <property type="component" value="Chromosome 11"/>
</dbReference>
<keyword evidence="1" id="KW-0479">Metal-binding</keyword>
<feature type="domain" description="C2H2-type" evidence="4">
    <location>
        <begin position="326"/>
        <end position="353"/>
    </location>
</feature>
<keyword evidence="1" id="KW-0863">Zinc-finger</keyword>
<keyword evidence="1" id="KW-0862">Zinc</keyword>
<feature type="compositionally biased region" description="Basic and acidic residues" evidence="2">
    <location>
        <begin position="293"/>
        <end position="303"/>
    </location>
</feature>
<keyword evidence="6" id="KW-1185">Reference proteome</keyword>
<evidence type="ECO:0000313" key="5">
    <source>
        <dbReference type="EMBL" id="UJO23347.1"/>
    </source>
</evidence>
<dbReference type="AlphaFoldDB" id="A0A9Q8PJ29"/>
<accession>A0A9Q8PJ29</accession>
<reference evidence="5" key="1">
    <citation type="submission" date="2021-12" db="EMBL/GenBank/DDBJ databases">
        <authorList>
            <person name="Zaccaron A."/>
            <person name="Stergiopoulos I."/>
        </authorList>
    </citation>
    <scope>NUCLEOTIDE SEQUENCE</scope>
    <source>
        <strain evidence="5">Race5_Kim</strain>
    </source>
</reference>
<feature type="region of interest" description="Disordered" evidence="2">
    <location>
        <begin position="278"/>
        <end position="306"/>
    </location>
</feature>
<keyword evidence="3" id="KW-0812">Transmembrane</keyword>
<dbReference type="EMBL" id="CP090173">
    <property type="protein sequence ID" value="UJO23347.1"/>
    <property type="molecule type" value="Genomic_DNA"/>
</dbReference>
<dbReference type="KEGG" id="ffu:CLAFUR5_12865"/>
<organism evidence="5 6">
    <name type="scientific">Passalora fulva</name>
    <name type="common">Tomato leaf mold</name>
    <name type="synonym">Cladosporium fulvum</name>
    <dbReference type="NCBI Taxonomy" id="5499"/>
    <lineage>
        <taxon>Eukaryota</taxon>
        <taxon>Fungi</taxon>
        <taxon>Dikarya</taxon>
        <taxon>Ascomycota</taxon>
        <taxon>Pezizomycotina</taxon>
        <taxon>Dothideomycetes</taxon>
        <taxon>Dothideomycetidae</taxon>
        <taxon>Mycosphaerellales</taxon>
        <taxon>Mycosphaerellaceae</taxon>
        <taxon>Fulvia</taxon>
    </lineage>
</organism>
<gene>
    <name evidence="5" type="ORF">CLAFUR5_12865</name>
</gene>
<dbReference type="PROSITE" id="PS50157">
    <property type="entry name" value="ZINC_FINGER_C2H2_2"/>
    <property type="match status" value="1"/>
</dbReference>
<evidence type="ECO:0000256" key="1">
    <source>
        <dbReference type="PROSITE-ProRule" id="PRU00042"/>
    </source>
</evidence>